<accession>N0A5E6</accession>
<sequence length="72" mass="8270">MGHTALAVWSSTNFALLSTKFLFFNYAPHISEGLTEAGIQDDGTFSCEALFFRFQKIIFQNRFLIENLRFSI</sequence>
<reference evidence="1" key="1">
    <citation type="submission" date="2012-12" db="EMBL/GenBank/DDBJ databases">
        <authorList>
            <person name="Pakala S."/>
            <person name="Fedorova N."/>
            <person name="Joardar V."/>
            <person name="Shabalina S."/>
            <person name="Hostetler J."/>
            <person name="Pakala S."/>
            <person name="Zafar N."/>
            <person name="Nierman W."/>
            <person name="Cubeta M."/>
        </authorList>
    </citation>
    <scope>NUCLEOTIDE SEQUENCE</scope>
    <source>
        <strain evidence="1">AG3 Rhs1AP</strain>
    </source>
</reference>
<gene>
    <name evidence="1" type="ORF">RSOL_m01650</name>
</gene>
<organism evidence="1">
    <name type="scientific">Rhizoctonia solani</name>
    <dbReference type="NCBI Taxonomy" id="456999"/>
    <lineage>
        <taxon>Eukaryota</taxon>
        <taxon>Fungi</taxon>
        <taxon>Dikarya</taxon>
        <taxon>Basidiomycota</taxon>
        <taxon>Agaricomycotina</taxon>
        <taxon>Agaricomycetes</taxon>
        <taxon>Cantharellales</taxon>
        <taxon>Ceratobasidiaceae</taxon>
        <taxon>Rhizoctonia</taxon>
    </lineage>
</organism>
<dbReference type="GeneID" id="16029636"/>
<name>N0A5E6_9AGAM</name>
<dbReference type="AlphaFoldDB" id="N0A5E6"/>
<proteinExistence type="predicted"/>
<protein>
    <submittedName>
        <fullName evidence="1">Uncharacterized protein</fullName>
    </submittedName>
</protein>
<dbReference type="RefSeq" id="YP_008082095.1">
    <property type="nucleotide sequence ID" value="NC_021436.1"/>
</dbReference>
<dbReference type="EMBL" id="KC352446">
    <property type="protein sequence ID" value="AGK45473.1"/>
    <property type="molecule type" value="Genomic_DNA"/>
</dbReference>
<keyword evidence="1" id="KW-0496">Mitochondrion</keyword>
<reference evidence="1" key="2">
    <citation type="journal article" date="2014" name="FEMS Microbiol. Lett.">
        <title>Mobile elements and mitochondrial genome expansion in the soil fungus and potato pathogen Rhizoctonia solani AG-3.</title>
        <authorList>
            <person name="Losada L."/>
            <person name="Pakala S.B."/>
            <person name="Fedorova N.D."/>
            <person name="Joardar V."/>
            <person name="Shabalina S.A."/>
            <person name="Hostetler J."/>
            <person name="Pakala S.M."/>
            <person name="Zafar N."/>
            <person name="Thomas E."/>
            <person name="Rodriguez-Carres M."/>
            <person name="Dean R."/>
            <person name="Vilgalys R."/>
            <person name="Nierman W.C."/>
            <person name="Cubeta M.A."/>
        </authorList>
    </citation>
    <scope>NUCLEOTIDE SEQUENCE</scope>
    <source>
        <strain evidence="1">AG3 Rhs1AP</strain>
    </source>
</reference>
<evidence type="ECO:0000313" key="1">
    <source>
        <dbReference type="EMBL" id="AGK45473.1"/>
    </source>
</evidence>
<geneLocation type="mitochondrion" evidence="1"/>